<dbReference type="UniPathway" id="UPA00148"/>
<comment type="pathway">
    <text evidence="1">Cofactor biosynthesis; adenosylcobalamin biosynthesis.</text>
</comment>
<dbReference type="InterPro" id="IPR000878">
    <property type="entry name" value="4pyrrol_Mease"/>
</dbReference>
<dbReference type="EMBL" id="VWPK01000020">
    <property type="protein sequence ID" value="KAA5611447.1"/>
    <property type="molecule type" value="Genomic_DNA"/>
</dbReference>
<proteinExistence type="predicted"/>
<dbReference type="InterPro" id="IPR014008">
    <property type="entry name" value="Cbl_synth_MTase_CbiT"/>
</dbReference>
<dbReference type="InterPro" id="IPR050714">
    <property type="entry name" value="Cobalamin_biosynth_MTase"/>
</dbReference>
<dbReference type="OrthoDB" id="9787825at2"/>
<sequence length="401" mass="41809">MPAWLTVVGIGEDGPEGLGAEARGAIAAARVLVGGARHLAMVPPAAGQERLEWPRPFDVGAVLTRRGTPVCVLASGDPMLFGVGAVLARQVPAEEMRILPAPSAFSLAAARLGWPLQDVVPLSVTGRPLAAVLRHAYPGARWLVLAADGGTPAALAALLAAHGFGASRLEVLEHMGGAQERRHGGIAAEWTLPRCAELNVIAVECRADAAVTGWSGLAGLPDGAFRHDGQLTKRDVRAVTLAHLAPLPGELLWDVGAGCGSIGIEWMRSHPACRAIAIEANEARQALITHNREALGVPGLHLVAGRAPEALADLPVPQAVFIGGGLTVAGVVDRCWDALPPGGRLVANAVTLQSEAALVSWRERLGGDLTRLSVAHTTPVGRFDAWRCAMPVTVWSVRKPH</sequence>
<dbReference type="Gene3D" id="3.40.1010.10">
    <property type="entry name" value="Cobalt-precorrin-4 Transmethylase, Domain 1"/>
    <property type="match status" value="1"/>
</dbReference>
<dbReference type="InterPro" id="IPR012818">
    <property type="entry name" value="CbiE"/>
</dbReference>
<dbReference type="SUPFAM" id="SSF53335">
    <property type="entry name" value="S-adenosyl-L-methionine-dependent methyltransferases"/>
    <property type="match status" value="1"/>
</dbReference>
<evidence type="ECO:0000256" key="5">
    <source>
        <dbReference type="ARBA" id="ARBA00022691"/>
    </source>
</evidence>
<dbReference type="InterPro" id="IPR006365">
    <property type="entry name" value="Cbl_synth_CobL"/>
</dbReference>
<name>A0A5M6IUA8_9PROT</name>
<organism evidence="7 8">
    <name type="scientific">Rhodovastum atsumiense</name>
    <dbReference type="NCBI Taxonomy" id="504468"/>
    <lineage>
        <taxon>Bacteria</taxon>
        <taxon>Pseudomonadati</taxon>
        <taxon>Pseudomonadota</taxon>
        <taxon>Alphaproteobacteria</taxon>
        <taxon>Acetobacterales</taxon>
        <taxon>Acetobacteraceae</taxon>
        <taxon>Rhodovastum</taxon>
    </lineage>
</organism>
<dbReference type="AlphaFoldDB" id="A0A5M6IUA8"/>
<comment type="caution">
    <text evidence="7">The sequence shown here is derived from an EMBL/GenBank/DDBJ whole genome shotgun (WGS) entry which is preliminary data.</text>
</comment>
<dbReference type="InterPro" id="IPR029063">
    <property type="entry name" value="SAM-dependent_MTases_sf"/>
</dbReference>
<dbReference type="InterPro" id="IPR035996">
    <property type="entry name" value="4pyrrol_Methylase_sf"/>
</dbReference>
<evidence type="ECO:0000256" key="1">
    <source>
        <dbReference type="ARBA" id="ARBA00004953"/>
    </source>
</evidence>
<evidence type="ECO:0000256" key="2">
    <source>
        <dbReference type="ARBA" id="ARBA00022573"/>
    </source>
</evidence>
<dbReference type="GO" id="GO:0032259">
    <property type="term" value="P:methylation"/>
    <property type="evidence" value="ECO:0007669"/>
    <property type="project" value="UniProtKB-KW"/>
</dbReference>
<protein>
    <submittedName>
        <fullName evidence="7">Precorrin-6y C5,15-methyltransferase (Decarboxylating) subunit CbiE</fullName>
    </submittedName>
</protein>
<dbReference type="NCBIfam" id="TIGR02467">
    <property type="entry name" value="CbiE"/>
    <property type="match status" value="1"/>
</dbReference>
<dbReference type="NCBIfam" id="TIGR02469">
    <property type="entry name" value="CbiT"/>
    <property type="match status" value="1"/>
</dbReference>
<dbReference type="PANTHER" id="PTHR43182:SF1">
    <property type="entry name" value="COBALT-PRECORRIN-7 C(5)-METHYLTRANSFERASE"/>
    <property type="match status" value="1"/>
</dbReference>
<evidence type="ECO:0000256" key="4">
    <source>
        <dbReference type="ARBA" id="ARBA00022679"/>
    </source>
</evidence>
<keyword evidence="3 7" id="KW-0489">Methyltransferase</keyword>
<keyword evidence="4 7" id="KW-0808">Transferase</keyword>
<dbReference type="GO" id="GO:0009236">
    <property type="term" value="P:cobalamin biosynthetic process"/>
    <property type="evidence" value="ECO:0007669"/>
    <property type="project" value="UniProtKB-UniPathway"/>
</dbReference>
<dbReference type="InterPro" id="IPR014777">
    <property type="entry name" value="4pyrrole_Mease_sub1"/>
</dbReference>
<reference evidence="7 8" key="1">
    <citation type="submission" date="2019-09" db="EMBL/GenBank/DDBJ databases">
        <title>Genome sequence of Rhodovastum atsumiense, a diverse member of the Acetobacteraceae family of non-sulfur purple photosynthetic bacteria.</title>
        <authorList>
            <person name="Meyer T."/>
            <person name="Kyndt J."/>
        </authorList>
    </citation>
    <scope>NUCLEOTIDE SEQUENCE [LARGE SCALE GENOMIC DNA]</scope>
    <source>
        <strain evidence="7 8">DSM 21279</strain>
    </source>
</reference>
<dbReference type="CDD" id="cd11644">
    <property type="entry name" value="Precorrin-6Y-MT"/>
    <property type="match status" value="1"/>
</dbReference>
<dbReference type="GO" id="GO:0008276">
    <property type="term" value="F:protein methyltransferase activity"/>
    <property type="evidence" value="ECO:0007669"/>
    <property type="project" value="InterPro"/>
</dbReference>
<gene>
    <name evidence="7" type="primary">cbiE</name>
    <name evidence="7" type="ORF">F1189_14025</name>
</gene>
<dbReference type="RefSeq" id="WP_150041452.1">
    <property type="nucleotide sequence ID" value="NZ_OW485601.1"/>
</dbReference>
<dbReference type="PANTHER" id="PTHR43182">
    <property type="entry name" value="COBALT-PRECORRIN-6B C(15)-METHYLTRANSFERASE (DECARBOXYLATING)"/>
    <property type="match status" value="1"/>
</dbReference>
<evidence type="ECO:0000313" key="7">
    <source>
        <dbReference type="EMBL" id="KAA5611447.1"/>
    </source>
</evidence>
<evidence type="ECO:0000256" key="3">
    <source>
        <dbReference type="ARBA" id="ARBA00022603"/>
    </source>
</evidence>
<dbReference type="Gene3D" id="3.40.50.150">
    <property type="entry name" value="Vaccinia Virus protein VP39"/>
    <property type="match status" value="1"/>
</dbReference>
<evidence type="ECO:0000259" key="6">
    <source>
        <dbReference type="Pfam" id="PF00590"/>
    </source>
</evidence>
<feature type="domain" description="Tetrapyrrole methylase" evidence="6">
    <location>
        <begin position="5"/>
        <end position="181"/>
    </location>
</feature>
<dbReference type="Pfam" id="PF00590">
    <property type="entry name" value="TP_methylase"/>
    <property type="match status" value="1"/>
</dbReference>
<keyword evidence="2" id="KW-0169">Cobalamin biosynthesis</keyword>
<dbReference type="PIRSF" id="PIRSF036428">
    <property type="entry name" value="CobL"/>
    <property type="match status" value="1"/>
</dbReference>
<dbReference type="Proteomes" id="UP000325255">
    <property type="component" value="Unassembled WGS sequence"/>
</dbReference>
<dbReference type="CDD" id="cd02440">
    <property type="entry name" value="AdoMet_MTases"/>
    <property type="match status" value="1"/>
</dbReference>
<keyword evidence="8" id="KW-1185">Reference proteome</keyword>
<dbReference type="SUPFAM" id="SSF53790">
    <property type="entry name" value="Tetrapyrrole methylase"/>
    <property type="match status" value="1"/>
</dbReference>
<accession>A0A5M6IUA8</accession>
<keyword evidence="5" id="KW-0949">S-adenosyl-L-methionine</keyword>
<evidence type="ECO:0000313" key="8">
    <source>
        <dbReference type="Proteomes" id="UP000325255"/>
    </source>
</evidence>